<organism evidence="3 4">
    <name type="scientific">Xylocopa violacea</name>
    <name type="common">Violet carpenter bee</name>
    <name type="synonym">Apis violacea</name>
    <dbReference type="NCBI Taxonomy" id="135666"/>
    <lineage>
        <taxon>Eukaryota</taxon>
        <taxon>Metazoa</taxon>
        <taxon>Ecdysozoa</taxon>
        <taxon>Arthropoda</taxon>
        <taxon>Hexapoda</taxon>
        <taxon>Insecta</taxon>
        <taxon>Pterygota</taxon>
        <taxon>Neoptera</taxon>
        <taxon>Endopterygota</taxon>
        <taxon>Hymenoptera</taxon>
        <taxon>Apocrita</taxon>
        <taxon>Aculeata</taxon>
        <taxon>Apoidea</taxon>
        <taxon>Anthophila</taxon>
        <taxon>Apidae</taxon>
        <taxon>Xylocopa</taxon>
        <taxon>Xylocopa</taxon>
    </lineage>
</organism>
<reference evidence="3 4" key="1">
    <citation type="submission" date="2024-08" db="EMBL/GenBank/DDBJ databases">
        <authorList>
            <person name="Will J Nash"/>
            <person name="Angela Man"/>
            <person name="Seanna McTaggart"/>
            <person name="Kendall Baker"/>
            <person name="Tom Barker"/>
            <person name="Leah Catchpole"/>
            <person name="Alex Durrant"/>
            <person name="Karim Gharbi"/>
            <person name="Naomi Irish"/>
            <person name="Gemy Kaithakottil"/>
            <person name="Debby Ku"/>
            <person name="Aaliyah Providence"/>
            <person name="Felix Shaw"/>
            <person name="David Swarbreck"/>
            <person name="Chris Watkins"/>
            <person name="Ann M. McCartney"/>
            <person name="Giulio Formenti"/>
            <person name="Alice Mouton"/>
            <person name="Noel Vella"/>
            <person name="Bjorn M von Reumont"/>
            <person name="Adriana Vella"/>
            <person name="Wilfried Haerty"/>
        </authorList>
    </citation>
    <scope>NUCLEOTIDE SEQUENCE [LARGE SCALE GENOMIC DNA]</scope>
</reference>
<dbReference type="InterPro" id="IPR029526">
    <property type="entry name" value="PGBD"/>
</dbReference>
<dbReference type="PANTHER" id="PTHR46599:SF3">
    <property type="entry name" value="PIGGYBAC TRANSPOSABLE ELEMENT-DERIVED PROTEIN 4"/>
    <property type="match status" value="1"/>
</dbReference>
<evidence type="ECO:0000259" key="2">
    <source>
        <dbReference type="Pfam" id="PF13843"/>
    </source>
</evidence>
<name>A0ABP1N4K6_XYLVO</name>
<dbReference type="Pfam" id="PF13843">
    <property type="entry name" value="DDE_Tnp_1_7"/>
    <property type="match status" value="1"/>
</dbReference>
<dbReference type="PANTHER" id="PTHR46599">
    <property type="entry name" value="PIGGYBAC TRANSPOSABLE ELEMENT-DERIVED PROTEIN 4"/>
    <property type="match status" value="1"/>
</dbReference>
<evidence type="ECO:0000256" key="1">
    <source>
        <dbReference type="SAM" id="MobiDB-lite"/>
    </source>
</evidence>
<gene>
    <name evidence="3" type="ORF">XYLVIOL_LOCUS1071</name>
</gene>
<evidence type="ECO:0000313" key="4">
    <source>
        <dbReference type="Proteomes" id="UP001642520"/>
    </source>
</evidence>
<dbReference type="EMBL" id="CAXAJV020001281">
    <property type="protein sequence ID" value="CAL7934533.1"/>
    <property type="molecule type" value="Genomic_DNA"/>
</dbReference>
<dbReference type="Proteomes" id="UP001642520">
    <property type="component" value="Unassembled WGS sequence"/>
</dbReference>
<keyword evidence="4" id="KW-1185">Reference proteome</keyword>
<feature type="region of interest" description="Disordered" evidence="1">
    <location>
        <begin position="1"/>
        <end position="43"/>
    </location>
</feature>
<comment type="caution">
    <text evidence="3">The sequence shown here is derived from an EMBL/GenBank/DDBJ whole genome shotgun (WGS) entry which is preliminary data.</text>
</comment>
<feature type="domain" description="PiggyBac transposable element-derived protein" evidence="2">
    <location>
        <begin position="103"/>
        <end position="293"/>
    </location>
</feature>
<evidence type="ECO:0000313" key="3">
    <source>
        <dbReference type="EMBL" id="CAL7934533.1"/>
    </source>
</evidence>
<sequence>MSTKRKSNVDDSGEKCGIIGDSDSVDPFGNDSEGSDIVSPVRKRPRKLIIEDDSDDEDSINQQSSKQWFWKEKHKKPKIWKYMQTPGIRAAILDQLGRSKRELDFFYIMFDNVFWDNIVQETNRYAEQTISYKHKRKGINETWIPVDCNEIKIYFALCIIMAQVRKPKIQMNWSKRAIIETPIFRKSMSLKRFLQITRFLHFVNNDATDNRDKLRKVRPVINYFNKKFKEVYEMEENIVIDESLMKFKGRMSYRQFNPPKRVRFGIKFYRLCKSASGYCYNFKIYSGNDKTNHDYIDYNKRMIGIDRQDQVLAGFPIMRKFVKGYRKIFFYICDMALLNSYILYNENNMAKKQNYSEYRLRIAEGLLQTVFVIRNTRVPSQDYNSQGPLSNGNVPMRLQAQHWGHFPKHIDPTPLKKNPTRACKVCTKNKKRSETTWECKNCQVALHVPHCFERYHTVEDY</sequence>
<proteinExistence type="predicted"/>
<protein>
    <recommendedName>
        <fullName evidence="2">PiggyBac transposable element-derived protein domain-containing protein</fullName>
    </recommendedName>
</protein>
<accession>A0ABP1N4K6</accession>